<keyword evidence="2" id="KW-1185">Reference proteome</keyword>
<proteinExistence type="predicted"/>
<comment type="caution">
    <text evidence="1">The sequence shown here is derived from an EMBL/GenBank/DDBJ whole genome shotgun (WGS) entry which is preliminary data.</text>
</comment>
<evidence type="ECO:0000313" key="2">
    <source>
        <dbReference type="Proteomes" id="UP000003803"/>
    </source>
</evidence>
<accession>B0PA50</accession>
<dbReference type="EMBL" id="ABGD02000012">
    <property type="protein sequence ID" value="EDS11728.1"/>
    <property type="molecule type" value="Genomic_DNA"/>
</dbReference>
<evidence type="ECO:0000313" key="1">
    <source>
        <dbReference type="EMBL" id="EDS11728.1"/>
    </source>
</evidence>
<dbReference type="HOGENOM" id="CLU_3303749_0_0_9"/>
<reference evidence="1" key="2">
    <citation type="submission" date="2013-09" db="EMBL/GenBank/DDBJ databases">
        <title>Draft genome sequence of Anaerotruncus colihominis(DSM 17241).</title>
        <authorList>
            <person name="Sudarsanam P."/>
            <person name="Ley R."/>
            <person name="Guruge J."/>
            <person name="Turnbaugh P.J."/>
            <person name="Mahowald M."/>
            <person name="Liep D."/>
            <person name="Gordon J."/>
        </authorList>
    </citation>
    <scope>NUCLEOTIDE SEQUENCE</scope>
    <source>
        <strain evidence="1">DSM 17241</strain>
    </source>
</reference>
<dbReference type="AlphaFoldDB" id="B0PA50"/>
<protein>
    <submittedName>
        <fullName evidence="1">Uncharacterized protein</fullName>
    </submittedName>
</protein>
<organism evidence="1 2">
    <name type="scientific">Anaerotruncus colihominis DSM 17241</name>
    <dbReference type="NCBI Taxonomy" id="445972"/>
    <lineage>
        <taxon>Bacteria</taxon>
        <taxon>Bacillati</taxon>
        <taxon>Bacillota</taxon>
        <taxon>Clostridia</taxon>
        <taxon>Eubacteriales</taxon>
        <taxon>Oscillospiraceae</taxon>
        <taxon>Anaerotruncus</taxon>
    </lineage>
</organism>
<reference evidence="1" key="1">
    <citation type="submission" date="2007-11" db="EMBL/GenBank/DDBJ databases">
        <authorList>
            <person name="Fulton L."/>
            <person name="Clifton S."/>
            <person name="Fulton B."/>
            <person name="Xu J."/>
            <person name="Minx P."/>
            <person name="Pepin K.H."/>
            <person name="Johnson M."/>
            <person name="Thiruvilangam P."/>
            <person name="Bhonagiri V."/>
            <person name="Nash W.E."/>
            <person name="Mardis E.R."/>
            <person name="Wilson R.K."/>
        </authorList>
    </citation>
    <scope>NUCLEOTIDE SEQUENCE [LARGE SCALE GENOMIC DNA]</scope>
    <source>
        <strain evidence="1">DSM 17241</strain>
    </source>
</reference>
<name>B0PA50_9FIRM</name>
<gene>
    <name evidence="1" type="ORF">ANACOL_01619</name>
</gene>
<dbReference type="Proteomes" id="UP000003803">
    <property type="component" value="Unassembled WGS sequence"/>
</dbReference>
<sequence>MRCPYCLHPLKSLFGTAHHIGKKRVKQVSVSLKAVRDIF</sequence>